<evidence type="ECO:0000256" key="4">
    <source>
        <dbReference type="PROSITE-ProRule" id="PRU00433"/>
    </source>
</evidence>
<evidence type="ECO:0000256" key="3">
    <source>
        <dbReference type="ARBA" id="ARBA00023004"/>
    </source>
</evidence>
<dbReference type="AlphaFoldDB" id="A0A328B0Q4"/>
<reference evidence="8" key="1">
    <citation type="submission" date="2018-05" db="EMBL/GenBank/DDBJ databases">
        <authorList>
            <person name="Li X."/>
        </authorList>
    </citation>
    <scope>NUCLEOTIDE SEQUENCE [LARGE SCALE GENOMIC DNA]</scope>
    <source>
        <strain evidence="8">HKS-05</strain>
    </source>
</reference>
<dbReference type="InterPro" id="IPR009056">
    <property type="entry name" value="Cyt_c-like_dom"/>
</dbReference>
<evidence type="ECO:0000313" key="7">
    <source>
        <dbReference type="EMBL" id="RAK60387.1"/>
    </source>
</evidence>
<proteinExistence type="predicted"/>
<feature type="signal peptide" evidence="5">
    <location>
        <begin position="1"/>
        <end position="24"/>
    </location>
</feature>
<evidence type="ECO:0000256" key="1">
    <source>
        <dbReference type="ARBA" id="ARBA00022617"/>
    </source>
</evidence>
<dbReference type="OrthoDB" id="7255288at2"/>
<dbReference type="Gene3D" id="1.10.760.10">
    <property type="entry name" value="Cytochrome c-like domain"/>
    <property type="match status" value="1"/>
</dbReference>
<keyword evidence="8" id="KW-1185">Reference proteome</keyword>
<sequence length="146" mass="14702">MNPITRAAAAAGLLALTTACPSQAQPPSRSVWDGVYTAVQAERGKALYAANCALCHGASLSGGDMSPALSGGGFLGAWTGQSVGDLFARTRTTMPASNPGSLGGATVADITAYLLSTNQFPAGTAELPRDAQVLQQIRIDPAPAGK</sequence>
<dbReference type="Proteomes" id="UP000249842">
    <property type="component" value="Unassembled WGS sequence"/>
</dbReference>
<keyword evidence="2 4" id="KW-0479">Metal-binding</keyword>
<organism evidence="7 8">
    <name type="scientific">Phenylobacterium hankyongense</name>
    <dbReference type="NCBI Taxonomy" id="1813876"/>
    <lineage>
        <taxon>Bacteria</taxon>
        <taxon>Pseudomonadati</taxon>
        <taxon>Pseudomonadota</taxon>
        <taxon>Alphaproteobacteria</taxon>
        <taxon>Caulobacterales</taxon>
        <taxon>Caulobacteraceae</taxon>
        <taxon>Phenylobacterium</taxon>
    </lineage>
</organism>
<dbReference type="EMBL" id="QFYP01000001">
    <property type="protein sequence ID" value="RAK60387.1"/>
    <property type="molecule type" value="Genomic_DNA"/>
</dbReference>
<evidence type="ECO:0000313" key="8">
    <source>
        <dbReference type="Proteomes" id="UP000249842"/>
    </source>
</evidence>
<keyword evidence="5" id="KW-0732">Signal</keyword>
<feature type="domain" description="Cytochrome c" evidence="6">
    <location>
        <begin position="39"/>
        <end position="118"/>
    </location>
</feature>
<name>A0A328B0Q4_9CAUL</name>
<keyword evidence="1 4" id="KW-0349">Heme</keyword>
<keyword evidence="3 4" id="KW-0408">Iron</keyword>
<protein>
    <submittedName>
        <fullName evidence="7">Cytochrome c</fullName>
    </submittedName>
</protein>
<dbReference type="InterPro" id="IPR036909">
    <property type="entry name" value="Cyt_c-like_dom_sf"/>
</dbReference>
<dbReference type="Pfam" id="PF13442">
    <property type="entry name" value="Cytochrome_CBB3"/>
    <property type="match status" value="1"/>
</dbReference>
<feature type="chain" id="PRO_5016453083" evidence="5">
    <location>
        <begin position="25"/>
        <end position="146"/>
    </location>
</feature>
<evidence type="ECO:0000256" key="5">
    <source>
        <dbReference type="SAM" id="SignalP"/>
    </source>
</evidence>
<evidence type="ECO:0000256" key="2">
    <source>
        <dbReference type="ARBA" id="ARBA00022723"/>
    </source>
</evidence>
<dbReference type="RefSeq" id="WP_111457680.1">
    <property type="nucleotide sequence ID" value="NZ_QFYP01000001.1"/>
</dbReference>
<gene>
    <name evidence="7" type="ORF">DJ021_11510</name>
</gene>
<dbReference type="PROSITE" id="PS51007">
    <property type="entry name" value="CYTC"/>
    <property type="match status" value="1"/>
</dbReference>
<accession>A0A328B0Q4</accession>
<dbReference type="GO" id="GO:0046872">
    <property type="term" value="F:metal ion binding"/>
    <property type="evidence" value="ECO:0007669"/>
    <property type="project" value="UniProtKB-KW"/>
</dbReference>
<dbReference type="PROSITE" id="PS51257">
    <property type="entry name" value="PROKAR_LIPOPROTEIN"/>
    <property type="match status" value="1"/>
</dbReference>
<comment type="caution">
    <text evidence="7">The sequence shown here is derived from an EMBL/GenBank/DDBJ whole genome shotgun (WGS) entry which is preliminary data.</text>
</comment>
<dbReference type="GO" id="GO:0009055">
    <property type="term" value="F:electron transfer activity"/>
    <property type="evidence" value="ECO:0007669"/>
    <property type="project" value="InterPro"/>
</dbReference>
<dbReference type="GO" id="GO:0020037">
    <property type="term" value="F:heme binding"/>
    <property type="evidence" value="ECO:0007669"/>
    <property type="project" value="InterPro"/>
</dbReference>
<dbReference type="SUPFAM" id="SSF46626">
    <property type="entry name" value="Cytochrome c"/>
    <property type="match status" value="1"/>
</dbReference>
<evidence type="ECO:0000259" key="6">
    <source>
        <dbReference type="PROSITE" id="PS51007"/>
    </source>
</evidence>